<accession>A0A6H0UFF2</accession>
<dbReference type="PANTHER" id="PTHR43434:SF25">
    <property type="entry name" value="PHOSPHOGLYCOLATE PHOSPHATASE"/>
    <property type="match status" value="1"/>
</dbReference>
<organism evidence="1 2">
    <name type="scientific">Pseudolactococcus raffinolactis</name>
    <dbReference type="NCBI Taxonomy" id="1366"/>
    <lineage>
        <taxon>Bacteria</taxon>
        <taxon>Bacillati</taxon>
        <taxon>Bacillota</taxon>
        <taxon>Bacilli</taxon>
        <taxon>Lactobacillales</taxon>
        <taxon>Streptococcaceae</taxon>
        <taxon>Pseudolactococcus</taxon>
    </lineage>
</organism>
<protein>
    <submittedName>
        <fullName evidence="1">HAD-IA family hydrolase</fullName>
    </submittedName>
</protein>
<evidence type="ECO:0000313" key="1">
    <source>
        <dbReference type="EMBL" id="QIW53503.1"/>
    </source>
</evidence>
<dbReference type="EMBL" id="CP047616">
    <property type="protein sequence ID" value="QIW53503.1"/>
    <property type="molecule type" value="Genomic_DNA"/>
</dbReference>
<dbReference type="SUPFAM" id="SSF56784">
    <property type="entry name" value="HAD-like"/>
    <property type="match status" value="1"/>
</dbReference>
<dbReference type="Gene3D" id="1.10.150.240">
    <property type="entry name" value="Putative phosphatase, domain 2"/>
    <property type="match status" value="1"/>
</dbReference>
<reference evidence="1 2" key="1">
    <citation type="submission" date="2019-12" db="EMBL/GenBank/DDBJ databases">
        <title>Whole genome sequences of Lactococcus raffinolactis strains isolated from sewage.</title>
        <authorList>
            <person name="Ybazeta G."/>
            <person name="Ross M."/>
            <person name="Brabant-Kirwan D."/>
            <person name="Saleh M."/>
            <person name="Dillon J.A."/>
            <person name="Splinter K."/>
            <person name="Nokhbeh R."/>
        </authorList>
    </citation>
    <scope>NUCLEOTIDE SEQUENCE [LARGE SCALE GENOMIC DNA]</scope>
    <source>
        <strain evidence="1 2">Lr_19_5</strain>
    </source>
</reference>
<keyword evidence="1" id="KW-0378">Hydrolase</keyword>
<dbReference type="Pfam" id="PF13419">
    <property type="entry name" value="HAD_2"/>
    <property type="match status" value="1"/>
</dbReference>
<dbReference type="SFLD" id="SFLDG01129">
    <property type="entry name" value="C1.5:_HAD__Beta-PGM__Phosphata"/>
    <property type="match status" value="1"/>
</dbReference>
<name>A0A6H0UFF2_9LACT</name>
<dbReference type="Gene3D" id="3.40.50.1000">
    <property type="entry name" value="HAD superfamily/HAD-like"/>
    <property type="match status" value="1"/>
</dbReference>
<dbReference type="InterPro" id="IPR050155">
    <property type="entry name" value="HAD-like_hydrolase_sf"/>
</dbReference>
<dbReference type="SFLD" id="SFLDS00003">
    <property type="entry name" value="Haloacid_Dehalogenase"/>
    <property type="match status" value="1"/>
</dbReference>
<dbReference type="InterPro" id="IPR023214">
    <property type="entry name" value="HAD_sf"/>
</dbReference>
<proteinExistence type="predicted"/>
<dbReference type="GO" id="GO:0008967">
    <property type="term" value="F:phosphoglycolate phosphatase activity"/>
    <property type="evidence" value="ECO:0007669"/>
    <property type="project" value="TreeGrafter"/>
</dbReference>
<gene>
    <name evidence="1" type="ORF">GU336_04735</name>
</gene>
<evidence type="ECO:0000313" key="2">
    <source>
        <dbReference type="Proteomes" id="UP000501945"/>
    </source>
</evidence>
<dbReference type="GO" id="GO:0006281">
    <property type="term" value="P:DNA repair"/>
    <property type="evidence" value="ECO:0007669"/>
    <property type="project" value="TreeGrafter"/>
</dbReference>
<dbReference type="NCBIfam" id="TIGR01549">
    <property type="entry name" value="HAD-SF-IA-v1"/>
    <property type="match status" value="1"/>
</dbReference>
<sequence length="199" mass="22242">MSYTDYIWDLGGTLLDNYQTSATAFQEVLLEDFGINVAYDAVYDALRVSTEFAVSQFAAGLPDFTTIYKKREAQTLTKPILFPDAERVLATIVQNGHRNFMISHRNDQVLEILETAGIAAYFTEVVTSSNGFARKPSPDSIHYLLDKYAPEQPVMIGDRDIDILAGQNAGIETIYFAPENQETVKATHHVTQLLDILDL</sequence>
<dbReference type="RefSeq" id="WP_167838592.1">
    <property type="nucleotide sequence ID" value="NZ_CP047616.1"/>
</dbReference>
<dbReference type="GO" id="GO:0005829">
    <property type="term" value="C:cytosol"/>
    <property type="evidence" value="ECO:0007669"/>
    <property type="project" value="TreeGrafter"/>
</dbReference>
<dbReference type="InterPro" id="IPR036412">
    <property type="entry name" value="HAD-like_sf"/>
</dbReference>
<dbReference type="InterPro" id="IPR041492">
    <property type="entry name" value="HAD_2"/>
</dbReference>
<dbReference type="AlphaFoldDB" id="A0A6H0UFF2"/>
<dbReference type="Proteomes" id="UP000501945">
    <property type="component" value="Chromosome"/>
</dbReference>
<dbReference type="InterPro" id="IPR023198">
    <property type="entry name" value="PGP-like_dom2"/>
</dbReference>
<dbReference type="PANTHER" id="PTHR43434">
    <property type="entry name" value="PHOSPHOGLYCOLATE PHOSPHATASE"/>
    <property type="match status" value="1"/>
</dbReference>
<dbReference type="InterPro" id="IPR006439">
    <property type="entry name" value="HAD-SF_hydro_IA"/>
</dbReference>